<keyword evidence="7" id="KW-1000">Mitochondrion outer membrane</keyword>
<evidence type="ECO:0000256" key="6">
    <source>
        <dbReference type="ARBA" id="ARBA00022490"/>
    </source>
</evidence>
<organism evidence="16 17">
    <name type="scientific">Potamilus streckersoni</name>
    <dbReference type="NCBI Taxonomy" id="2493646"/>
    <lineage>
        <taxon>Eukaryota</taxon>
        <taxon>Metazoa</taxon>
        <taxon>Spiralia</taxon>
        <taxon>Lophotrochozoa</taxon>
        <taxon>Mollusca</taxon>
        <taxon>Bivalvia</taxon>
        <taxon>Autobranchia</taxon>
        <taxon>Heteroconchia</taxon>
        <taxon>Palaeoheterodonta</taxon>
        <taxon>Unionida</taxon>
        <taxon>Unionoidea</taxon>
        <taxon>Unionidae</taxon>
        <taxon>Ambleminae</taxon>
        <taxon>Lampsilini</taxon>
        <taxon>Potamilus</taxon>
    </lineage>
</organism>
<comment type="caution">
    <text evidence="16">The sequence shown here is derived from an EMBL/GenBank/DDBJ whole genome shotgun (WGS) entry which is preliminary data.</text>
</comment>
<evidence type="ECO:0000256" key="13">
    <source>
        <dbReference type="SAM" id="Coils"/>
    </source>
</evidence>
<dbReference type="InterPro" id="IPR031981">
    <property type="entry name" value="MIEAP_C"/>
</dbReference>
<feature type="region of interest" description="Disordered" evidence="14">
    <location>
        <begin position="328"/>
        <end position="350"/>
    </location>
</feature>
<dbReference type="GO" id="GO:0035694">
    <property type="term" value="P:mitochondrial protein catabolic process"/>
    <property type="evidence" value="ECO:0007669"/>
    <property type="project" value="InterPro"/>
</dbReference>
<feature type="domain" description="Mitochondria-eating protein C-terminal" evidence="15">
    <location>
        <begin position="431"/>
        <end position="628"/>
    </location>
</feature>
<evidence type="ECO:0000313" key="17">
    <source>
        <dbReference type="Proteomes" id="UP001195483"/>
    </source>
</evidence>
<evidence type="ECO:0000256" key="9">
    <source>
        <dbReference type="ARBA" id="ARBA00023121"/>
    </source>
</evidence>
<dbReference type="GO" id="GO:0008289">
    <property type="term" value="F:lipid binding"/>
    <property type="evidence" value="ECO:0007669"/>
    <property type="project" value="UniProtKB-KW"/>
</dbReference>
<dbReference type="Proteomes" id="UP001195483">
    <property type="component" value="Unassembled WGS sequence"/>
</dbReference>
<keyword evidence="8 13" id="KW-0175">Coiled coil</keyword>
<dbReference type="GO" id="GO:0005759">
    <property type="term" value="C:mitochondrial matrix"/>
    <property type="evidence" value="ECO:0007669"/>
    <property type="project" value="UniProtKB-SubCell"/>
</dbReference>
<evidence type="ECO:0000256" key="1">
    <source>
        <dbReference type="ARBA" id="ARBA00004294"/>
    </source>
</evidence>
<evidence type="ECO:0000256" key="5">
    <source>
        <dbReference type="ARBA" id="ARBA00019863"/>
    </source>
</evidence>
<comment type="subcellular location">
    <subcellularLocation>
        <location evidence="3">Cytoplasm</location>
    </subcellularLocation>
    <subcellularLocation>
        <location evidence="2">Mitochondrion matrix</location>
    </subcellularLocation>
    <subcellularLocation>
        <location evidence="1">Mitochondrion outer membrane</location>
    </subcellularLocation>
</comment>
<proteinExistence type="inferred from homology"/>
<evidence type="ECO:0000256" key="14">
    <source>
        <dbReference type="SAM" id="MobiDB-lite"/>
    </source>
</evidence>
<dbReference type="AlphaFoldDB" id="A0AAE0VN21"/>
<feature type="compositionally biased region" description="Gly residues" evidence="14">
    <location>
        <begin position="54"/>
        <end position="67"/>
    </location>
</feature>
<evidence type="ECO:0000256" key="8">
    <source>
        <dbReference type="ARBA" id="ARBA00023054"/>
    </source>
</evidence>
<evidence type="ECO:0000256" key="7">
    <source>
        <dbReference type="ARBA" id="ARBA00022787"/>
    </source>
</evidence>
<gene>
    <name evidence="16" type="ORF">CHS0354_009693</name>
</gene>
<dbReference type="PANTHER" id="PTHR21771:SF0">
    <property type="entry name" value="MITOCHONDRIA-EATING PROTEIN"/>
    <property type="match status" value="1"/>
</dbReference>
<keyword evidence="9" id="KW-0446">Lipid-binding</keyword>
<name>A0AAE0VN21_9BIVA</name>
<sequence>MKMNRIAQQKDKQKKEKKIAARNGTKSNPNGPGGQGDVKKGGGQQTTSSSNSNGPGGQGDGKKGGGQQTTSSSNSNGPGGQGDGKKRGGQQTTSSSNPNGQGDGKKGGGQQTTSSSNPKGMAGPGDGNIESGLEPPSSSGADFSIVSFLEELLDVLRNLLENDIQDYSAIDLPSLGSSTKFERVLEDKLKTIHDKAMEMAELCININSEAKYSSVLLKELSDFSIKSTESKRKELSKPPKKVPSTEGEINHLKKHTFQHEENRHSRHFKHLDDNFSSAINVFNKQIEADYTAQLLKTLSEFSQTYDKTSIEKMLCDPPKLFHHVDEEHDKLKDSKYQGETEKNSPTTKIREPSGTIRRIICEMEKKKSSESELQKATIKVENLTQELENLRDQTQKLDYEVNTLRTRLSELVGAKLTNNNPAITDLSDPDRPTKLAEKYSSLYDYQWTDAFAELAKSNPKASEKDLTGQLLNILTDGFNFCEKVRQDQVKKLEQLLLNPAPNTKSGQGSYNNQANDIFTNYLRDAAKVSSIVAGENIYKAFISNTTMNTKFGNLKNLCGAYIEECVRLCWLMQVQTPPVCIDQGTKKGQTFLKDTYREYTSSGTKIAFVVWPALLLHANGPLLMKGVAQGK</sequence>
<dbReference type="EMBL" id="JAEAOA010000619">
    <property type="protein sequence ID" value="KAK3582887.1"/>
    <property type="molecule type" value="Genomic_DNA"/>
</dbReference>
<evidence type="ECO:0000256" key="4">
    <source>
        <dbReference type="ARBA" id="ARBA00008233"/>
    </source>
</evidence>
<keyword evidence="10" id="KW-0496">Mitochondrion</keyword>
<accession>A0AAE0VN21</accession>
<dbReference type="InterPro" id="IPR026169">
    <property type="entry name" value="MIEAP"/>
</dbReference>
<dbReference type="PANTHER" id="PTHR21771">
    <property type="entry name" value="MITOCHONDRIA-EATING PROTEIN-RELATED"/>
    <property type="match status" value="1"/>
</dbReference>
<feature type="coiled-coil region" evidence="13">
    <location>
        <begin position="366"/>
        <end position="407"/>
    </location>
</feature>
<reference evidence="16" key="2">
    <citation type="journal article" date="2021" name="Genome Biol. Evol.">
        <title>Developing a high-quality reference genome for a parasitic bivalve with doubly uniparental inheritance (Bivalvia: Unionida).</title>
        <authorList>
            <person name="Smith C.H."/>
        </authorList>
    </citation>
    <scope>NUCLEOTIDE SEQUENCE</scope>
    <source>
        <strain evidence="16">CHS0354</strain>
        <tissue evidence="16">Mantle</tissue>
    </source>
</reference>
<evidence type="ECO:0000313" key="16">
    <source>
        <dbReference type="EMBL" id="KAK3582887.1"/>
    </source>
</evidence>
<feature type="compositionally biased region" description="Gly residues" evidence="14">
    <location>
        <begin position="31"/>
        <end position="44"/>
    </location>
</feature>
<evidence type="ECO:0000256" key="10">
    <source>
        <dbReference type="ARBA" id="ARBA00023128"/>
    </source>
</evidence>
<feature type="compositionally biased region" description="Basic and acidic residues" evidence="14">
    <location>
        <begin position="328"/>
        <end position="342"/>
    </location>
</feature>
<keyword evidence="17" id="KW-1185">Reference proteome</keyword>
<reference evidence="16" key="1">
    <citation type="journal article" date="2021" name="Genome Biol. Evol.">
        <title>A High-Quality Reference Genome for a Parasitic Bivalve with Doubly Uniparental Inheritance (Bivalvia: Unionida).</title>
        <authorList>
            <person name="Smith C.H."/>
        </authorList>
    </citation>
    <scope>NUCLEOTIDE SEQUENCE</scope>
    <source>
        <strain evidence="16">CHS0354</strain>
    </source>
</reference>
<evidence type="ECO:0000256" key="3">
    <source>
        <dbReference type="ARBA" id="ARBA00004496"/>
    </source>
</evidence>
<evidence type="ECO:0000256" key="12">
    <source>
        <dbReference type="ARBA" id="ARBA00032687"/>
    </source>
</evidence>
<evidence type="ECO:0000256" key="11">
    <source>
        <dbReference type="ARBA" id="ARBA00023136"/>
    </source>
</evidence>
<evidence type="ECO:0000259" key="15">
    <source>
        <dbReference type="Pfam" id="PF16026"/>
    </source>
</evidence>
<dbReference type="GO" id="GO:0035695">
    <property type="term" value="P:mitophagy by internal vacuole formation"/>
    <property type="evidence" value="ECO:0007669"/>
    <property type="project" value="TreeGrafter"/>
</dbReference>
<dbReference type="Pfam" id="PF16026">
    <property type="entry name" value="MIEAP"/>
    <property type="match status" value="1"/>
</dbReference>
<reference evidence="16" key="3">
    <citation type="submission" date="2023-05" db="EMBL/GenBank/DDBJ databases">
        <authorList>
            <person name="Smith C.H."/>
        </authorList>
    </citation>
    <scope>NUCLEOTIDE SEQUENCE</scope>
    <source>
        <strain evidence="16">CHS0354</strain>
        <tissue evidence="16">Mantle</tissue>
    </source>
</reference>
<comment type="similarity">
    <text evidence="4">Belongs to the MIEAP family.</text>
</comment>
<dbReference type="GO" id="GO:0005741">
    <property type="term" value="C:mitochondrial outer membrane"/>
    <property type="evidence" value="ECO:0007669"/>
    <property type="project" value="UniProtKB-SubCell"/>
</dbReference>
<protein>
    <recommendedName>
        <fullName evidence="5">Mitochondria-eating protein</fullName>
    </recommendedName>
    <alternativeName>
        <fullName evidence="12">Spermatogenesis-associated protein 18</fullName>
    </alternativeName>
</protein>
<evidence type="ECO:0000256" key="2">
    <source>
        <dbReference type="ARBA" id="ARBA00004305"/>
    </source>
</evidence>
<keyword evidence="6" id="KW-0963">Cytoplasm</keyword>
<keyword evidence="11" id="KW-0472">Membrane</keyword>
<feature type="region of interest" description="Disordered" evidence="14">
    <location>
        <begin position="1"/>
        <end position="138"/>
    </location>
</feature>